<dbReference type="GO" id="GO:0005096">
    <property type="term" value="F:GTPase activator activity"/>
    <property type="evidence" value="ECO:0007669"/>
    <property type="project" value="UniProtKB-KW"/>
</dbReference>
<feature type="region of interest" description="Disordered" evidence="2">
    <location>
        <begin position="793"/>
        <end position="834"/>
    </location>
</feature>
<dbReference type="PANTHER" id="PTHR10063">
    <property type="entry name" value="TUBERIN"/>
    <property type="match status" value="1"/>
</dbReference>
<dbReference type="InterPro" id="IPR035974">
    <property type="entry name" value="Rap/Ran-GAP_sf"/>
</dbReference>
<dbReference type="Gene3D" id="3.40.50.11210">
    <property type="entry name" value="Rap/Ran-GAP"/>
    <property type="match status" value="1"/>
</dbReference>
<feature type="compositionally biased region" description="Polar residues" evidence="2">
    <location>
        <begin position="1179"/>
        <end position="1194"/>
    </location>
</feature>
<protein>
    <recommendedName>
        <fullName evidence="3">Rap-GAP domain-containing protein</fullName>
    </recommendedName>
</protein>
<name>A0A9W8ALK4_9FUNG</name>
<dbReference type="InterPro" id="IPR027107">
    <property type="entry name" value="Tuberin/Ral-act_asu"/>
</dbReference>
<dbReference type="EMBL" id="JANBPT010000005">
    <property type="protein sequence ID" value="KAJ1930529.1"/>
    <property type="molecule type" value="Genomic_DNA"/>
</dbReference>
<sequence length="2431" mass="267396">MDFFNRVRPRSFARKKRTSATTPATPTAAASSQPAPPPQPNDIEHHSYSSSPGPAYNEAIALERNLAAHRPHVSTESAASRTQPASYSPARSSSMQSATSDGPTQHLAAGPAVASATHNFSQSLSYSPVPASGPGTAAERLEKANRKTRYIFDEQQKASVRFTYLCAFLESADRSEKTWFFRIHADTVFAVVLATVVDQLDRLRRRSELPDSPTAKEIVAFLKPYAVLRKLIYYLPEKVEQGWHAKEVAWMLSALLDPLNHPQVVREGFLLLLEWINMQGHYDRLTAHLYRDTLIQRVFLSEFNTQSAQSANLPTADARLRARTSLPPPGHGLGSLTPGRLPVADSPPPQSVPRAPVHQPARSDTLPHERRSNSSNEDPHDAYTNPAGPITRQARPLTAADTLELVQLVLSNLKLLTNASALSSAPEIPASSPSMRRRSRVMEQIYPWRLVGSEALVTARFMFTMFKDACLLKLFPTWAHRHENVASSTWATKDYGSCHPILLRPLIQFLVDSSVARSAEAYGIHQPPLSSRLCQVLPEADGSPTLLSSPSQSIPPPPPPPASAAPHRYPLVNRAILSRVEDLDLLCEILRQVLRLPAGRAEYADLHTGAIGVLRNWLFSRVDGIPLFLAFFNPSNFTPAPVASRQTQGRRHSAAVPTSQPPATSPYGPALGTAAALSQPTLPPLGTTHEVPNSTTPTGDWWHGPCDRYVSAFLQMLAEPLRDLFSGGDFIPPTTVTTCCKVFDFLRALAAEQPVPLSPDNWELLVATLVGIYESLPMNHVYRSAREFGLAAPEPDPAAKSHRHRQSNGSSRSHDTVGSHSSGTPAAPVKPANPEPSLVIEDMVGQLVETIFICAIASRSQNAALWRRLTTSFSCNPNWRSLVGFWGFTVSRIAVVCSQQFFTHFPLPPALAEPPTSVASDSEGTASADTIESLASVASEGPDPPPSPHRSVTALMGQGSVALPDRLRDSRNNRKLRYMTLDFDSSRQRRHSRALSLGTGEAVIHANAAAGSSAALLDHSRGRSLDQRPRSRSPRFPNSLQPPPRQPSPVTRGGSAPVSPVHSEGSTPTSPRSPLGFTTQAPRPGRRVREFISNQATASFPQSHGLIIESAERDYSQLRPRHSATRNGIRPAPAGTAKPDARGRSRGASFKAAISRDRRRLVPKYFRRQLQRSSALVNEVDGSNANSHINTPPLSTRGLGPGEAPGDMADSQYPLGLHSTVSSMRGAISREPSHQPTQSALVLRSLDTLPTTALIAEGALKDRLGPHTDWDETSYAQQLLLDAQLYAHPTQTNRAAHGRFVLGTLDQPCVGLTTGVSALVYLERLVDSVNWYERESVYIWSQLLSVIGHPNQILYVPLLLSMVRGIIRVCDTFNSVNGLLHSRSAAFRRLPYEVVVNHPKIRYLLTPQPVSASRTAPSLAADALPARDDVCPLDAILLHYSPWALAPFLFEVCFHPDVRSRYQRARLMDPGPHLDPASQPGSDPFTLAGIHGLIGAMPAPIDLAPGTKSDLDCDSPTCRAYPLALAALCRLMCRVQPANVPLTYLAHFYHLIITSLATRKPAVLNIIYNHCYPLFSVALPHVEILAIPVAYSVRRLLVYSEGLESSARANALRLLLAIQLYLQARPDRPCQVLRTNETYALTFTAGVTVTAGQLNDELIRTVFEPILFAKENWDTTEPGVFLIVRELVHGIALFTVTNLLAVRPAFTPELIRATVLRLARLLADDRLEVIDLAVQALLGIINVPNAAQRLPATLHVDYLHMVLWTIHIQLDRFACQPTRPRANIVMDAIRCLLEWLMRLPITFMHNHHLSSLVWPTLERVFSVDAEVVGLADSPGRPTSLGLATHLARVYRELEQLVDQISPGEPGSTNRDDLQTGIRVTPSKLLGYFPQQPPPSPPAPLAAEDPEQAKELCRLLRDTAAVAIDHLLVHYDNFPPRRGVEYARSSITEPYLDSDDPDDTDNMFLALNARSLVTFLRPQSTGSSPIIMIRNAVGKFQFVEHTYRVVQALEEQSTRSRATSVDETSLAYGCDVRCCVSQGSGPGEDGVGILRAPAGSTVPTPFSWPKLRDDLPEAAAEPHYDKMAHDVQEFAELEDQALEDESRQAAVQPSPYLPMEHRYATVAYRDSRSHEDRATDHLIYPSNLLPSGPGMDGASVKPRTIMPDYGWCVLSRSKNLYRDIRHLDTLNPLECFKVAVLYVGNQQIDETSILANTAGSPAYETFVKTLGWEVDLRTHTGYTGRLLRNGSDGETAIYYCTSFLEIMFHDATRIPTDPRDRQCIRKKRHVGNDHVHIVWNENNMDFIPGTISGDFGNVQIIINPLSEELCGIRTFHDRKVSTYGPLMDGTVVKYESLGPLVRATAIHAQREIFRNRMPHALPPYVVRRREISKLAEKHGLANLSAPTLGAGLASEPPEYTNEQSASQSTTSFSFFR</sequence>
<feature type="compositionally biased region" description="Polar residues" evidence="2">
    <location>
        <begin position="74"/>
        <end position="103"/>
    </location>
</feature>
<dbReference type="GO" id="GO:0005634">
    <property type="term" value="C:nucleus"/>
    <property type="evidence" value="ECO:0007669"/>
    <property type="project" value="InterPro"/>
</dbReference>
<evidence type="ECO:0000259" key="3">
    <source>
        <dbReference type="PROSITE" id="PS50085"/>
    </source>
</evidence>
<feature type="compositionally biased region" description="Low complexity" evidence="2">
    <location>
        <begin position="2418"/>
        <end position="2431"/>
    </location>
</feature>
<feature type="compositionally biased region" description="Basic and acidic residues" evidence="2">
    <location>
        <begin position="365"/>
        <end position="381"/>
    </location>
</feature>
<evidence type="ECO:0000313" key="4">
    <source>
        <dbReference type="EMBL" id="KAJ1930529.1"/>
    </source>
</evidence>
<feature type="compositionally biased region" description="Low complexity" evidence="2">
    <location>
        <begin position="543"/>
        <end position="552"/>
    </location>
</feature>
<feature type="compositionally biased region" description="Polar residues" evidence="2">
    <location>
        <begin position="1064"/>
        <end position="1081"/>
    </location>
</feature>
<feature type="region of interest" description="Disordered" evidence="2">
    <location>
        <begin position="1179"/>
        <end position="1210"/>
    </location>
</feature>
<accession>A0A9W8ALK4</accession>
<feature type="region of interest" description="Disordered" evidence="2">
    <location>
        <begin position="936"/>
        <end position="973"/>
    </location>
</feature>
<feature type="region of interest" description="Disordered" evidence="2">
    <location>
        <begin position="1"/>
        <end position="55"/>
    </location>
</feature>
<comment type="caution">
    <text evidence="4">The sequence shown here is derived from an EMBL/GenBank/DDBJ whole genome shotgun (WGS) entry which is preliminary data.</text>
</comment>
<feature type="region of interest" description="Disordered" evidence="2">
    <location>
        <begin position="322"/>
        <end position="390"/>
    </location>
</feature>
<dbReference type="OrthoDB" id="19311at2759"/>
<evidence type="ECO:0000256" key="2">
    <source>
        <dbReference type="SAM" id="MobiDB-lite"/>
    </source>
</evidence>
<feature type="region of interest" description="Disordered" evidence="2">
    <location>
        <begin position="2406"/>
        <end position="2431"/>
    </location>
</feature>
<feature type="region of interest" description="Disordered" evidence="2">
    <location>
        <begin position="69"/>
        <end position="113"/>
    </location>
</feature>
<feature type="region of interest" description="Disordered" evidence="2">
    <location>
        <begin position="543"/>
        <end position="566"/>
    </location>
</feature>
<reference evidence="4" key="1">
    <citation type="submission" date="2022-07" db="EMBL/GenBank/DDBJ databases">
        <title>Phylogenomic reconstructions and comparative analyses of Kickxellomycotina fungi.</title>
        <authorList>
            <person name="Reynolds N.K."/>
            <person name="Stajich J.E."/>
            <person name="Barry K."/>
            <person name="Grigoriev I.V."/>
            <person name="Crous P."/>
            <person name="Smith M.E."/>
        </authorList>
    </citation>
    <scope>NUCLEOTIDE SEQUENCE</scope>
    <source>
        <strain evidence="4">RSA 861</strain>
    </source>
</reference>
<feature type="compositionally biased region" description="Low complexity" evidence="2">
    <location>
        <begin position="19"/>
        <end position="33"/>
    </location>
</feature>
<dbReference type="Proteomes" id="UP001150569">
    <property type="component" value="Unassembled WGS sequence"/>
</dbReference>
<feature type="region of interest" description="Disordered" evidence="2">
    <location>
        <begin position="1119"/>
        <end position="1150"/>
    </location>
</feature>
<evidence type="ECO:0000256" key="1">
    <source>
        <dbReference type="ARBA" id="ARBA00022468"/>
    </source>
</evidence>
<dbReference type="InterPro" id="IPR000331">
    <property type="entry name" value="Rap/Ran_GAP_dom"/>
</dbReference>
<feature type="compositionally biased region" description="Basic and acidic residues" evidence="2">
    <location>
        <begin position="1018"/>
        <end position="1029"/>
    </location>
</feature>
<dbReference type="SUPFAM" id="SSF111347">
    <property type="entry name" value="Rap/Ran-GAP"/>
    <property type="match status" value="1"/>
</dbReference>
<dbReference type="FunFam" id="3.40.50.11210:FF:000001">
    <property type="entry name" value="Ral GTPase-activating protein subunit alpha-1 isoform 1"/>
    <property type="match status" value="1"/>
</dbReference>
<dbReference type="GO" id="GO:0005737">
    <property type="term" value="C:cytoplasm"/>
    <property type="evidence" value="ECO:0007669"/>
    <property type="project" value="TreeGrafter"/>
</dbReference>
<keyword evidence="5" id="KW-1185">Reference proteome</keyword>
<feature type="region of interest" description="Disordered" evidence="2">
    <location>
        <begin position="641"/>
        <end position="670"/>
    </location>
</feature>
<feature type="domain" description="Rap-GAP" evidence="3">
    <location>
        <begin position="2179"/>
        <end position="2389"/>
    </location>
</feature>
<feature type="compositionally biased region" description="Pro residues" evidence="2">
    <location>
        <begin position="553"/>
        <end position="563"/>
    </location>
</feature>
<dbReference type="GO" id="GO:0051056">
    <property type="term" value="P:regulation of small GTPase mediated signal transduction"/>
    <property type="evidence" value="ECO:0007669"/>
    <property type="project" value="InterPro"/>
</dbReference>
<feature type="region of interest" description="Disordered" evidence="2">
    <location>
        <begin position="1014"/>
        <end position="1086"/>
    </location>
</feature>
<dbReference type="PANTHER" id="PTHR10063:SF11">
    <property type="entry name" value="RHO GTPASE-ACTIVATING PROTEIN CG5521-RELATED"/>
    <property type="match status" value="1"/>
</dbReference>
<feature type="compositionally biased region" description="Basic residues" evidence="2">
    <location>
        <begin position="7"/>
        <end position="18"/>
    </location>
</feature>
<evidence type="ECO:0000313" key="5">
    <source>
        <dbReference type="Proteomes" id="UP001150569"/>
    </source>
</evidence>
<organism evidence="4 5">
    <name type="scientific">Tieghemiomyces parasiticus</name>
    <dbReference type="NCBI Taxonomy" id="78921"/>
    <lineage>
        <taxon>Eukaryota</taxon>
        <taxon>Fungi</taxon>
        <taxon>Fungi incertae sedis</taxon>
        <taxon>Zoopagomycota</taxon>
        <taxon>Kickxellomycotina</taxon>
        <taxon>Dimargaritomycetes</taxon>
        <taxon>Dimargaritales</taxon>
        <taxon>Dimargaritaceae</taxon>
        <taxon>Tieghemiomyces</taxon>
    </lineage>
</organism>
<proteinExistence type="predicted"/>
<gene>
    <name evidence="4" type="ORF">IWQ60_000226</name>
</gene>
<keyword evidence="1" id="KW-0343">GTPase activation</keyword>
<dbReference type="PROSITE" id="PS50085">
    <property type="entry name" value="RAPGAP"/>
    <property type="match status" value="1"/>
</dbReference>
<dbReference type="Pfam" id="PF02145">
    <property type="entry name" value="Rap_GAP"/>
    <property type="match status" value="1"/>
</dbReference>